<dbReference type="InterPro" id="IPR050708">
    <property type="entry name" value="T6SS_VgrG/RHS"/>
</dbReference>
<evidence type="ECO:0000259" key="7">
    <source>
        <dbReference type="Pfam" id="PF12256"/>
    </source>
</evidence>
<organism evidence="8 9">
    <name type="scientific">Corallococcus sicarius</name>
    <dbReference type="NCBI Taxonomy" id="2316726"/>
    <lineage>
        <taxon>Bacteria</taxon>
        <taxon>Pseudomonadati</taxon>
        <taxon>Myxococcota</taxon>
        <taxon>Myxococcia</taxon>
        <taxon>Myxococcales</taxon>
        <taxon>Cystobacterineae</taxon>
        <taxon>Myxococcaceae</taxon>
        <taxon>Corallococcus</taxon>
    </lineage>
</organism>
<feature type="compositionally biased region" description="Low complexity" evidence="5">
    <location>
        <begin position="21"/>
        <end position="37"/>
    </location>
</feature>
<dbReference type="Gene3D" id="2.180.10.10">
    <property type="entry name" value="RHS repeat-associated core"/>
    <property type="match status" value="2"/>
</dbReference>
<dbReference type="InterPro" id="IPR022045">
    <property type="entry name" value="TcdB_toxin_mid/N"/>
</dbReference>
<keyword evidence="4" id="KW-0843">Virulence</keyword>
<feature type="domain" description="Insecticide toxin TcdB middle/N-terminal" evidence="7">
    <location>
        <begin position="704"/>
        <end position="861"/>
    </location>
</feature>
<feature type="region of interest" description="Disordered" evidence="5">
    <location>
        <begin position="1"/>
        <end position="37"/>
    </location>
</feature>
<dbReference type="InterPro" id="IPR022044">
    <property type="entry name" value="TcdB_toxin_mid/C"/>
</dbReference>
<dbReference type="EMBL" id="RAWG01000007">
    <property type="protein sequence ID" value="RKH47668.1"/>
    <property type="molecule type" value="Genomic_DNA"/>
</dbReference>
<proteinExistence type="predicted"/>
<accession>A0A3A8NTV8</accession>
<evidence type="ECO:0000256" key="4">
    <source>
        <dbReference type="ARBA" id="ARBA00023026"/>
    </source>
</evidence>
<dbReference type="Pfam" id="PF12256">
    <property type="entry name" value="TcdB_toxin_midN"/>
    <property type="match status" value="1"/>
</dbReference>
<dbReference type="InterPro" id="IPR013517">
    <property type="entry name" value="FG-GAP"/>
</dbReference>
<keyword evidence="3" id="KW-0732">Signal</keyword>
<dbReference type="Pfam" id="PF03534">
    <property type="entry name" value="SpvB"/>
    <property type="match status" value="1"/>
</dbReference>
<comment type="caution">
    <text evidence="8">The sequence shown here is derived from an EMBL/GenBank/DDBJ whole genome shotgun (WGS) entry which is preliminary data.</text>
</comment>
<dbReference type="Proteomes" id="UP000273405">
    <property type="component" value="Unassembled WGS sequence"/>
</dbReference>
<dbReference type="PANTHER" id="PTHR32305:SF15">
    <property type="entry name" value="PROTEIN RHSA-RELATED"/>
    <property type="match status" value="1"/>
</dbReference>
<dbReference type="PANTHER" id="PTHR32305">
    <property type="match status" value="1"/>
</dbReference>
<comment type="subcellular location">
    <subcellularLocation>
        <location evidence="1">Secreted</location>
    </subcellularLocation>
</comment>
<evidence type="ECO:0000256" key="3">
    <source>
        <dbReference type="ARBA" id="ARBA00022729"/>
    </source>
</evidence>
<keyword evidence="2" id="KW-0964">Secreted</keyword>
<dbReference type="Pfam" id="PF13517">
    <property type="entry name" value="FG-GAP_3"/>
    <property type="match status" value="1"/>
</dbReference>
<evidence type="ECO:0000313" key="8">
    <source>
        <dbReference type="EMBL" id="RKH47668.1"/>
    </source>
</evidence>
<evidence type="ECO:0000256" key="2">
    <source>
        <dbReference type="ARBA" id="ARBA00022525"/>
    </source>
</evidence>
<keyword evidence="9" id="KW-1185">Reference proteome</keyword>
<dbReference type="InterPro" id="IPR003284">
    <property type="entry name" value="Sal_SpvB"/>
</dbReference>
<dbReference type="InterPro" id="IPR028994">
    <property type="entry name" value="Integrin_alpha_N"/>
</dbReference>
<dbReference type="InterPro" id="IPR022385">
    <property type="entry name" value="Rhs_assc_core"/>
</dbReference>
<evidence type="ECO:0000256" key="1">
    <source>
        <dbReference type="ARBA" id="ARBA00004613"/>
    </source>
</evidence>
<sequence>MPNDEKPNQEVRGQVQTGQRPTTGPAPSGAPGESGAPKAAMLLPALTLPKGGGAVRGIGEKFSTHPVTGTGSLSIPIATSPGRAGFEMALSLRYDSGSGNGPFGLGWQLSVPSIARKTDKGLPRYLDAEDSDDFLLSGAEDLVPAFAADGGTIPDTFDSGEHRVQRYRPRSEGLYARIERWTQRQTGDAHWRVMTHDNVLNIYGRSPGARMVDPAHPARVFSWLLEETRDDRGNVARYTYKAEDAAGVDTGRLSEASRFERSADGTRRFLATAQRYLKRIQYGNLAPVMDREAPLPARDEDWLLEIILDYGEHDDAAPTPAEVRAWPVRQDAFSSFRATFEVRTYRLCRRVLMFHRFEELGPAPCLVRSTDFGYGEDASVTYLEHATQAGYRRAAEGVGYERATLPPLELSYARPVVHGELRTVDPASLEGLPGGVPGGGAQWVDLDGEGLPGALIPTRQAWLYKANLGGGRLAPPRLLRSLPSPSELAPGAQQLVDLDGDGRLELVQYTPPLSGYFSRTSEGGWTPFMALRDLPRIDWNDPNLRFIDLDGDGHPDVLITEQDAFVWYRSLAKGGFEPAERVRKATEERRGPTVVFADGTESIQLADMSGDGMVDLVRVRNSEVCYWPNLGHGRFGRKVTLGGSPTFDAPDEFDPRRIRFADIDGSGTSDLLYSGRDGVRLYFNQAGNALSAPTRLESLPPVDSLTHLSVVDLLGTGTACLVWSSPLQRNQARPLAYVDLMGGQKPHLLQRVANNLGAETRISYAPSTKFYLQDKAARRPWLTRLAFPVQVVERVEHVDGVSKTRSVTRFAYHHGYFDGHEREFRGFACVEQWDAEQLSGEGGGGGVLDLPPVRTVTWYHTGAWLERERMERELAKEWYAGDPGAPLLPGSRVPLGVTVDAQREAARAMRGLALRQEVYGMDGTADASRPYLVTQSNFQVRCLQSRGANRYGVFDVHPRETLTVHTERRLGDPRVEHELALEVDPRGHVRRSAQVAYPRVSEAEPEQRQLLATCIRSELAPPLGTATDFRHGVPTERVHYELPLGTGSGLLSFEAVDAAMLEAAEVGFDATVTVGQKRVLARSRHRYYRDDLSGPLGMGIAGTRALQYDQHTLTLPATLQASVFGVLIPDSEYTDAAGYLRIDGDLWTGSSVPVYDPARFYQAVQVTDLFGNTSSVRYDRYALHAVEQHTSDAPAFDSVTRAEVDYRTRIPWRITDAQGNRNAVAFDALGMVVATAAMGRDGAAEGDTLADPTTRIEYDVSRWQREGRPAFVHTFAREQHGAANPRWLESYSYSDGSGREVLKKAQAEPGPGGAPRWVGTGRTVFDNKGNPVKRYEPYFSTTFEYEDDPAQVMTGHSSLFRYDPLSRLIRTDFPDGTFATVTFDAWSETRADASDNVLESAWYAERIARPPGDPDRRAAELAAAHAHTPAVHLVDPLGRTFLSIADNGSDGKYLTRLKLDIQGEHREVMDARGITVLRQTFDMSGNTLRVESSDAGVTLNLFDGMARPYRTWDGRGYAHRKHYDRLRRLTHAYVTPPSQPEFLAERLFYGEGLPGPHLRGRLVHHFDGAGVTTHEAYDFEGRIIRTSRRLAISYRAEPRWAPLDALTDPGAALTAAAPLLEADVLTTRTDYDAMSRAMRVITPDGTTAAFAYNEAALLERVDVGVRGAPASRFVDTIDYNARGQRTRVVYGNGGVTSTFEYDEPSTMLVRVLAARASDGAVLQDLRYVLDPAHNIVEARDGAQQRVYFNGGSTDGTQRFEYDALYRLRRAEGREHPGQVGYALGPNGYPEPPLAQLPHANNLQALLRYVQQYRYDTVGNLQEVKHAIPLAPGSGWTRAYEYAPDSNRLAWTSLPGDGPPGPHAPRYQYDERGNLVAMPHLSSLRWDHDDRLASVELGGGARAYYVYDSQGQRVRKVVEAGGTARERVYVGNFERYRERTGSTVTLERQTVHVYDGHVRMALVETDVTQVASPGATRIRLQFSNHLGTASVESTLDGVPISYEEYHPFGGSAFRSGDPDKRYRYTGKERDDETGFYYHGARYYAAWLGRWTSPDPAGLVDGTDVYSYAENNPIKFSDPTGLWKWPSLRTVAVVAAVVVVGAVVTVATAGAAAPLVGAGVASIGLTGTAATVATGVVVGAVAGTTGAVASEVTRTGVGEGRLPTGRELGHAATVGAALGVVTGGVGSFASTARGVQMASTASQAVSRVPGAAAVARAASATGRAASTVAQAPGISQAVRATATVARVTGHGLGTIERAAGSAGVRAARGVFTNAQATTFLDAVQTSRSVSAAFGAARSATPLRSAADPAADLFGPGAQSHPETWAEHTATARGMGATIEPRPGTLAYMPSSSPGQAGTMYLDPNASLSALKHELQHLVDDAARGFPGQAALLGNPSIRWAFERSAYAKEIALARRMLGEPTTAGTAATREQIQQLITSLQQLRTAEWRRLFMPHVGR</sequence>
<dbReference type="GO" id="GO:0005576">
    <property type="term" value="C:extracellular region"/>
    <property type="evidence" value="ECO:0007669"/>
    <property type="project" value="UniProtKB-SubCell"/>
</dbReference>
<evidence type="ECO:0000256" key="5">
    <source>
        <dbReference type="SAM" id="MobiDB-lite"/>
    </source>
</evidence>
<feature type="domain" description="Insecticide toxin TcdB middle/C-terminal" evidence="6">
    <location>
        <begin position="905"/>
        <end position="1007"/>
    </location>
</feature>
<protein>
    <submittedName>
        <fullName evidence="8">Toxin</fullName>
    </submittedName>
</protein>
<evidence type="ECO:0000313" key="9">
    <source>
        <dbReference type="Proteomes" id="UP000273405"/>
    </source>
</evidence>
<reference evidence="9" key="1">
    <citation type="submission" date="2018-09" db="EMBL/GenBank/DDBJ databases">
        <authorList>
            <person name="Livingstone P.G."/>
            <person name="Whitworth D.E."/>
        </authorList>
    </citation>
    <scope>NUCLEOTIDE SEQUENCE [LARGE SCALE GENOMIC DNA]</scope>
    <source>
        <strain evidence="9">CA040B</strain>
    </source>
</reference>
<evidence type="ECO:0000259" key="6">
    <source>
        <dbReference type="Pfam" id="PF12255"/>
    </source>
</evidence>
<dbReference type="GO" id="GO:0005737">
    <property type="term" value="C:cytoplasm"/>
    <property type="evidence" value="ECO:0007669"/>
    <property type="project" value="InterPro"/>
</dbReference>
<dbReference type="PRINTS" id="PR01341">
    <property type="entry name" value="SALSPVBPROT"/>
</dbReference>
<dbReference type="NCBIfam" id="TIGR03696">
    <property type="entry name" value="Rhs_assc_core"/>
    <property type="match status" value="1"/>
</dbReference>
<name>A0A3A8NTV8_9BACT</name>
<dbReference type="Pfam" id="PF12255">
    <property type="entry name" value="TcdB_toxin_midC"/>
    <property type="match status" value="1"/>
</dbReference>
<gene>
    <name evidence="8" type="ORF">D7X12_02055</name>
</gene>
<dbReference type="SUPFAM" id="SSF69318">
    <property type="entry name" value="Integrin alpha N-terminal domain"/>
    <property type="match status" value="1"/>
</dbReference>